<keyword evidence="5" id="KW-0547">Nucleotide-binding</keyword>
<keyword evidence="3" id="KW-0004">4Fe-4S</keyword>
<dbReference type="AlphaFoldDB" id="L2GWT5"/>
<dbReference type="PANTHER" id="PTHR11472">
    <property type="entry name" value="DNA REPAIR DEAD HELICASE RAD3/XP-D SUBFAMILY MEMBER"/>
    <property type="match status" value="1"/>
</dbReference>
<dbReference type="Gene3D" id="3.40.50.300">
    <property type="entry name" value="P-loop containing nucleotide triphosphate hydrolases"/>
    <property type="match status" value="3"/>
</dbReference>
<keyword evidence="12" id="KW-0238">DNA-binding</keyword>
<accession>L2GWT5</accession>
<dbReference type="GO" id="GO:0043139">
    <property type="term" value="F:5'-3' DNA helicase activity"/>
    <property type="evidence" value="ECO:0007669"/>
    <property type="project" value="UniProtKB-EC"/>
</dbReference>
<comment type="cofactor">
    <cofactor evidence="1">
        <name>[4Fe-4S] cluster</name>
        <dbReference type="ChEBI" id="CHEBI:49883"/>
    </cofactor>
</comment>
<comment type="catalytic activity">
    <reaction evidence="16">
        <text>ATP + H2O = ADP + phosphate + H(+)</text>
        <dbReference type="Rhea" id="RHEA:13065"/>
        <dbReference type="ChEBI" id="CHEBI:15377"/>
        <dbReference type="ChEBI" id="CHEBI:15378"/>
        <dbReference type="ChEBI" id="CHEBI:30616"/>
        <dbReference type="ChEBI" id="CHEBI:43474"/>
        <dbReference type="ChEBI" id="CHEBI:456216"/>
        <dbReference type="EC" id="5.6.2.3"/>
    </reaction>
</comment>
<name>L2GWT5_VAVCU</name>
<evidence type="ECO:0000256" key="8">
    <source>
        <dbReference type="ARBA" id="ARBA00022806"/>
    </source>
</evidence>
<keyword evidence="10" id="KW-0408">Iron</keyword>
<dbReference type="Pfam" id="PF06733">
    <property type="entry name" value="DEAD_2"/>
    <property type="match status" value="2"/>
</dbReference>
<dbReference type="InterPro" id="IPR045028">
    <property type="entry name" value="DinG/Rad3-like"/>
</dbReference>
<dbReference type="HOGENOM" id="CLU_011312_1_0_1"/>
<gene>
    <name evidence="19" type="ORF">VCUG_00654</name>
</gene>
<dbReference type="InterPro" id="IPR010614">
    <property type="entry name" value="RAD3-like_helicase_DEAD"/>
</dbReference>
<reference evidence="20" key="1">
    <citation type="submission" date="2011-03" db="EMBL/GenBank/DDBJ databases">
        <title>The genome sequence of Vavraia culicis strain floridensis.</title>
        <authorList>
            <consortium name="The Broad Institute Genome Sequencing Platform"/>
            <person name="Cuomo C."/>
            <person name="Becnel J."/>
            <person name="Sanscrainte N."/>
            <person name="Young S.K."/>
            <person name="Zeng Q."/>
            <person name="Gargeya S."/>
            <person name="Fitzgerald M."/>
            <person name="Haas B."/>
            <person name="Abouelleil A."/>
            <person name="Alvarado L."/>
            <person name="Arachchi H.M."/>
            <person name="Berlin A."/>
            <person name="Chapman S.B."/>
            <person name="Gearin G."/>
            <person name="Goldberg J."/>
            <person name="Griggs A."/>
            <person name="Gujja S."/>
            <person name="Hansen M."/>
            <person name="Heiman D."/>
            <person name="Howarth C."/>
            <person name="Larimer J."/>
            <person name="Lui A."/>
            <person name="MacDonald P.J.P."/>
            <person name="McCowen C."/>
            <person name="Montmayeur A."/>
            <person name="Murphy C."/>
            <person name="Neiman D."/>
            <person name="Pearson M."/>
            <person name="Priest M."/>
            <person name="Roberts A."/>
            <person name="Saif S."/>
            <person name="Shea T."/>
            <person name="Sisk P."/>
            <person name="Stolte C."/>
            <person name="Sykes S."/>
            <person name="Wortman J."/>
            <person name="Nusbaum C."/>
            <person name="Birren B."/>
        </authorList>
    </citation>
    <scope>NUCLEOTIDE SEQUENCE [LARGE SCALE GENOMIC DNA]</scope>
    <source>
        <strain evidence="20">floridensis</strain>
    </source>
</reference>
<keyword evidence="4" id="KW-0479">Metal-binding</keyword>
<evidence type="ECO:0000256" key="5">
    <source>
        <dbReference type="ARBA" id="ARBA00022741"/>
    </source>
</evidence>
<dbReference type="InterPro" id="IPR006554">
    <property type="entry name" value="Helicase-like_DEXD_c2"/>
</dbReference>
<evidence type="ECO:0000313" key="19">
    <source>
        <dbReference type="EMBL" id="ELA47812.1"/>
    </source>
</evidence>
<dbReference type="GO" id="GO:0005524">
    <property type="term" value="F:ATP binding"/>
    <property type="evidence" value="ECO:0007669"/>
    <property type="project" value="UniProtKB-KW"/>
</dbReference>
<evidence type="ECO:0000256" key="2">
    <source>
        <dbReference type="ARBA" id="ARBA00009146"/>
    </source>
</evidence>
<evidence type="ECO:0000256" key="12">
    <source>
        <dbReference type="ARBA" id="ARBA00023125"/>
    </source>
</evidence>
<dbReference type="PROSITE" id="PS51193">
    <property type="entry name" value="HELICASE_ATP_BIND_2"/>
    <property type="match status" value="1"/>
</dbReference>
<dbReference type="GO" id="GO:0051536">
    <property type="term" value="F:iron-sulfur cluster binding"/>
    <property type="evidence" value="ECO:0007669"/>
    <property type="project" value="UniProtKB-KW"/>
</dbReference>
<dbReference type="GeneID" id="19878539"/>
<dbReference type="STRING" id="948595.L2GWT5"/>
<dbReference type="PRINTS" id="PR00852">
    <property type="entry name" value="XRODRMPGMNTD"/>
</dbReference>
<evidence type="ECO:0000256" key="4">
    <source>
        <dbReference type="ARBA" id="ARBA00022723"/>
    </source>
</evidence>
<feature type="domain" description="Helicase ATP-binding" evidence="18">
    <location>
        <begin position="7"/>
        <end position="336"/>
    </location>
</feature>
<dbReference type="InterPro" id="IPR006555">
    <property type="entry name" value="ATP-dep_Helicase_C"/>
</dbReference>
<evidence type="ECO:0000256" key="9">
    <source>
        <dbReference type="ARBA" id="ARBA00022840"/>
    </source>
</evidence>
<dbReference type="InterPro" id="IPR014013">
    <property type="entry name" value="Helic_SF1/SF2_ATP-bd_DinG/Rad3"/>
</dbReference>
<dbReference type="GO" id="GO:0016818">
    <property type="term" value="F:hydrolase activity, acting on acid anhydrides, in phosphorus-containing anhydrides"/>
    <property type="evidence" value="ECO:0007669"/>
    <property type="project" value="InterPro"/>
</dbReference>
<evidence type="ECO:0000259" key="18">
    <source>
        <dbReference type="PROSITE" id="PS51193"/>
    </source>
</evidence>
<keyword evidence="11" id="KW-0411">Iron-sulfur</keyword>
<dbReference type="InParanoid" id="L2GWT5"/>
<sequence>MMFKIDSIPIYFPYPTISPEQLSYIKETIASFTTTSNLFIEMPAGSGKTICILSAAVSYQLYHMQDDIRFVYCTRTVQESEKTLFELQMLISYVKQHVKVRYLGLGLTSRKHLCVNEEVHGNIEMGCRKLLSVGNCGYYDRIDHILENVDRGDDYAVHTSVEVNGEESIGELSDIMELSVYDDKIGDNSTKAAGSDPKTEHVNTGSENSSTNNASVPFSFDGIYTFEQIKQKGQHFKFCPYFLTRKALSSSNFLILTYNYVLDPKIKEKINLPMNAILIFDEAHNIDNACLEAFSYEISRSVVNGCSKGLEVMEDMIKTGSGNTVNACASHKEHADRTHDIESLSTFSQKKWPGNLRKDVHVLSILKRILEFLRIKLKSTHLTINTPQNFLCSLENLTFISRRTLSCLKKRFQMIKLPFDENVDKLNVLVDMMDTLSRYAGSNAFSVVFEPFLSNNSLSPKLTLSCNDSRIAMSALKFKSIMITSGTLTPFDVYMRLLGITGKSVSIRGSTKEVLIVSKGNDQINVSSDVSLESSKTVQIKQSNDTVPNTDAHGSTRNAGLANDFEHALLSSSYKLRASSSTIRNYATLIKDLCDVVPDGMIIFFPSYVFMHEIISKCEFMIKKLHKLIFIETINYGESINALANYKRAIKQGRGAIMFCVARGKVSEGIDFKNEEGRCVLLIGVPFAFTESVIIKERLKFLKQNINLNAFLQFDALRHALQCLGRVVRGKNDYGLMVMADYRYNSYKYGDEYDVVDGLSVDMCVNIGKAYFRKMANKEQEKMMDESAVLKLLEGKERS</sequence>
<keyword evidence="13" id="KW-0234">DNA repair</keyword>
<evidence type="ECO:0000256" key="17">
    <source>
        <dbReference type="SAM" id="MobiDB-lite"/>
    </source>
</evidence>
<evidence type="ECO:0000256" key="14">
    <source>
        <dbReference type="ARBA" id="ARBA00023235"/>
    </source>
</evidence>
<evidence type="ECO:0000313" key="20">
    <source>
        <dbReference type="Proteomes" id="UP000011081"/>
    </source>
</evidence>
<dbReference type="FunCoup" id="L2GWT5">
    <property type="interactions" value="228"/>
</dbReference>
<dbReference type="OMA" id="WQTMGIL"/>
<evidence type="ECO:0000256" key="11">
    <source>
        <dbReference type="ARBA" id="ARBA00023014"/>
    </source>
</evidence>
<dbReference type="SUPFAM" id="SSF52540">
    <property type="entry name" value="P-loop containing nucleoside triphosphate hydrolases"/>
    <property type="match status" value="1"/>
</dbReference>
<evidence type="ECO:0000256" key="16">
    <source>
        <dbReference type="ARBA" id="ARBA00048954"/>
    </source>
</evidence>
<evidence type="ECO:0000256" key="1">
    <source>
        <dbReference type="ARBA" id="ARBA00001966"/>
    </source>
</evidence>
<protein>
    <recommendedName>
        <fullName evidence="15">DNA 5'-3' helicase</fullName>
        <ecNumber evidence="15">5.6.2.3</ecNumber>
    </recommendedName>
</protein>
<dbReference type="PROSITE" id="PS00690">
    <property type="entry name" value="DEAH_ATP_HELICASE"/>
    <property type="match status" value="1"/>
</dbReference>
<keyword evidence="9" id="KW-0067">ATP-binding</keyword>
<dbReference type="Gene3D" id="1.10.275.40">
    <property type="match status" value="1"/>
</dbReference>
<dbReference type="SMART" id="SM00488">
    <property type="entry name" value="DEXDc2"/>
    <property type="match status" value="1"/>
</dbReference>
<comment type="similarity">
    <text evidence="2">Belongs to the helicase family. RAD3/XPD subfamily.</text>
</comment>
<dbReference type="Gene3D" id="1.10.30.20">
    <property type="entry name" value="Bacterial XPD DNA helicase, FeS cluster domain"/>
    <property type="match status" value="2"/>
</dbReference>
<dbReference type="SMART" id="SM00491">
    <property type="entry name" value="HELICc2"/>
    <property type="match status" value="1"/>
</dbReference>
<evidence type="ECO:0000256" key="6">
    <source>
        <dbReference type="ARBA" id="ARBA00022763"/>
    </source>
</evidence>
<dbReference type="VEuPathDB" id="MicrosporidiaDB:VCUG_00654"/>
<dbReference type="RefSeq" id="XP_008073675.1">
    <property type="nucleotide sequence ID" value="XM_008075484.1"/>
</dbReference>
<dbReference type="InterPro" id="IPR042493">
    <property type="entry name" value="XPD_DNA_FeS"/>
</dbReference>
<dbReference type="FunFam" id="3.40.50.300:FF:000135">
    <property type="entry name" value="DNA repair helicase RAD3, putative"/>
    <property type="match status" value="1"/>
</dbReference>
<dbReference type="GO" id="GO:0003684">
    <property type="term" value="F:damaged DNA binding"/>
    <property type="evidence" value="ECO:0007669"/>
    <property type="project" value="TreeGrafter"/>
</dbReference>
<dbReference type="GO" id="GO:0006366">
    <property type="term" value="P:transcription by RNA polymerase II"/>
    <property type="evidence" value="ECO:0007669"/>
    <property type="project" value="TreeGrafter"/>
</dbReference>
<dbReference type="GO" id="GO:0045951">
    <property type="term" value="P:positive regulation of mitotic recombination"/>
    <property type="evidence" value="ECO:0007669"/>
    <property type="project" value="TreeGrafter"/>
</dbReference>
<feature type="compositionally biased region" description="Polar residues" evidence="17">
    <location>
        <begin position="202"/>
        <end position="212"/>
    </location>
</feature>
<evidence type="ECO:0000256" key="15">
    <source>
        <dbReference type="ARBA" id="ARBA00044969"/>
    </source>
</evidence>
<dbReference type="EC" id="5.6.2.3" evidence="15"/>
<keyword evidence="6" id="KW-0227">DNA damage</keyword>
<dbReference type="InterPro" id="IPR010643">
    <property type="entry name" value="HBB"/>
</dbReference>
<proteinExistence type="inferred from homology"/>
<dbReference type="Proteomes" id="UP000011081">
    <property type="component" value="Unassembled WGS sequence"/>
</dbReference>
<evidence type="ECO:0000256" key="7">
    <source>
        <dbReference type="ARBA" id="ARBA00022801"/>
    </source>
</evidence>
<feature type="region of interest" description="Disordered" evidence="17">
    <location>
        <begin position="189"/>
        <end position="212"/>
    </location>
</feature>
<dbReference type="InterPro" id="IPR027417">
    <property type="entry name" value="P-loop_NTPase"/>
</dbReference>
<keyword evidence="14" id="KW-0413">Isomerase</keyword>
<dbReference type="CDD" id="cd18788">
    <property type="entry name" value="SF2_C_XPD"/>
    <property type="match status" value="1"/>
</dbReference>
<dbReference type="Pfam" id="PF06777">
    <property type="entry name" value="HBB"/>
    <property type="match status" value="1"/>
</dbReference>
<keyword evidence="7" id="KW-0378">Hydrolase</keyword>
<keyword evidence="8 19" id="KW-0347">Helicase</keyword>
<dbReference type="GO" id="GO:0005634">
    <property type="term" value="C:nucleus"/>
    <property type="evidence" value="ECO:0007669"/>
    <property type="project" value="InterPro"/>
</dbReference>
<evidence type="ECO:0000256" key="3">
    <source>
        <dbReference type="ARBA" id="ARBA00022485"/>
    </source>
</evidence>
<dbReference type="OrthoDB" id="272481at2759"/>
<keyword evidence="20" id="KW-1185">Reference proteome</keyword>
<dbReference type="EMBL" id="GL877411">
    <property type="protein sequence ID" value="ELA47812.1"/>
    <property type="molecule type" value="Genomic_DNA"/>
</dbReference>
<dbReference type="GO" id="GO:0006289">
    <property type="term" value="P:nucleotide-excision repair"/>
    <property type="evidence" value="ECO:0007669"/>
    <property type="project" value="InterPro"/>
</dbReference>
<dbReference type="GO" id="GO:0046872">
    <property type="term" value="F:metal ion binding"/>
    <property type="evidence" value="ECO:0007669"/>
    <property type="project" value="UniProtKB-KW"/>
</dbReference>
<evidence type="ECO:0000256" key="10">
    <source>
        <dbReference type="ARBA" id="ARBA00023004"/>
    </source>
</evidence>
<organism evidence="19 20">
    <name type="scientific">Vavraia culicis (isolate floridensis)</name>
    <name type="common">Microsporidian parasite</name>
    <dbReference type="NCBI Taxonomy" id="948595"/>
    <lineage>
        <taxon>Eukaryota</taxon>
        <taxon>Fungi</taxon>
        <taxon>Fungi incertae sedis</taxon>
        <taxon>Microsporidia</taxon>
        <taxon>Pleistophoridae</taxon>
        <taxon>Vavraia</taxon>
    </lineage>
</organism>
<dbReference type="PANTHER" id="PTHR11472:SF1">
    <property type="entry name" value="GENERAL TRANSCRIPTION AND DNA REPAIR FACTOR IIH HELICASE SUBUNIT XPD"/>
    <property type="match status" value="1"/>
</dbReference>
<dbReference type="InterPro" id="IPR002464">
    <property type="entry name" value="DNA/RNA_helicase_DEAH_CS"/>
</dbReference>
<dbReference type="Pfam" id="PF13307">
    <property type="entry name" value="Helicase_C_2"/>
    <property type="match status" value="1"/>
</dbReference>
<dbReference type="InterPro" id="IPR001945">
    <property type="entry name" value="RAD3/XPD"/>
</dbReference>
<evidence type="ECO:0000256" key="13">
    <source>
        <dbReference type="ARBA" id="ARBA00023204"/>
    </source>
</evidence>